<feature type="compositionally biased region" description="Polar residues" evidence="1">
    <location>
        <begin position="1"/>
        <end position="21"/>
    </location>
</feature>
<accession>A0A2P6VCF6</accession>
<feature type="region of interest" description="Disordered" evidence="1">
    <location>
        <begin position="82"/>
        <end position="112"/>
    </location>
</feature>
<sequence length="274" mass="27510">MVQQTQELQHTAGSLASNKQKGGTALRQSDARVRQLAAQLQAAAAALDRLVAAHPLTVQRPGRAAAVLAEFEAEGLQAALDDGAAPVPSTPRACDRRCSAPSSSSGGGGGSIQRRLAAALDAQAALEARGRAAAARAVACAAAQACLAAAARCLCLAAEELQSAGLRDAEAVPSSSSAPRFEPYAARGAHSAAAKRRAGPVRRAAQHAQQAGQQLELAHAALPDLAGAAAPGAEVLSHRLSMDALATAAADPSWQHTAAALLNVCEAAARLDAA</sequence>
<evidence type="ECO:0000256" key="1">
    <source>
        <dbReference type="SAM" id="MobiDB-lite"/>
    </source>
</evidence>
<gene>
    <name evidence="2" type="ORF">C2E20_4914</name>
</gene>
<comment type="caution">
    <text evidence="2">The sequence shown here is derived from an EMBL/GenBank/DDBJ whole genome shotgun (WGS) entry which is preliminary data.</text>
</comment>
<proteinExistence type="predicted"/>
<keyword evidence="3" id="KW-1185">Reference proteome</keyword>
<feature type="region of interest" description="Disordered" evidence="1">
    <location>
        <begin position="1"/>
        <end position="27"/>
    </location>
</feature>
<evidence type="ECO:0000313" key="2">
    <source>
        <dbReference type="EMBL" id="PSC71776.1"/>
    </source>
</evidence>
<dbReference type="Proteomes" id="UP000239649">
    <property type="component" value="Unassembled WGS sequence"/>
</dbReference>
<protein>
    <submittedName>
        <fullName evidence="2">Uncharacterized protein</fullName>
    </submittedName>
</protein>
<dbReference type="AlphaFoldDB" id="A0A2P6VCF6"/>
<organism evidence="2 3">
    <name type="scientific">Micractinium conductrix</name>
    <dbReference type="NCBI Taxonomy" id="554055"/>
    <lineage>
        <taxon>Eukaryota</taxon>
        <taxon>Viridiplantae</taxon>
        <taxon>Chlorophyta</taxon>
        <taxon>core chlorophytes</taxon>
        <taxon>Trebouxiophyceae</taxon>
        <taxon>Chlorellales</taxon>
        <taxon>Chlorellaceae</taxon>
        <taxon>Chlorella clade</taxon>
        <taxon>Micractinium</taxon>
    </lineage>
</organism>
<name>A0A2P6VCF6_9CHLO</name>
<dbReference type="EMBL" id="LHPF02000013">
    <property type="protein sequence ID" value="PSC71776.1"/>
    <property type="molecule type" value="Genomic_DNA"/>
</dbReference>
<reference evidence="2 3" key="1">
    <citation type="journal article" date="2018" name="Plant J.">
        <title>Genome sequences of Chlorella sorokiniana UTEX 1602 and Micractinium conductrix SAG 241.80: implications to maltose excretion by a green alga.</title>
        <authorList>
            <person name="Arriola M.B."/>
            <person name="Velmurugan N."/>
            <person name="Zhang Y."/>
            <person name="Plunkett M.H."/>
            <person name="Hondzo H."/>
            <person name="Barney B.M."/>
        </authorList>
    </citation>
    <scope>NUCLEOTIDE SEQUENCE [LARGE SCALE GENOMIC DNA]</scope>
    <source>
        <strain evidence="2 3">SAG 241.80</strain>
    </source>
</reference>
<evidence type="ECO:0000313" key="3">
    <source>
        <dbReference type="Proteomes" id="UP000239649"/>
    </source>
</evidence>